<evidence type="ECO:0000256" key="15">
    <source>
        <dbReference type="ARBA" id="ARBA00023133"/>
    </source>
</evidence>
<dbReference type="GO" id="GO:0006785">
    <property type="term" value="P:heme B biosynthetic process"/>
    <property type="evidence" value="ECO:0007669"/>
    <property type="project" value="UniProtKB-ARBA"/>
</dbReference>
<dbReference type="CDD" id="cd06578">
    <property type="entry name" value="HemD"/>
    <property type="match status" value="1"/>
</dbReference>
<dbReference type="UniPathway" id="UPA00251">
    <property type="reaction ID" value="UER00320"/>
</dbReference>
<feature type="binding site" evidence="28">
    <location>
        <position position="511"/>
    </location>
    <ligand>
        <name>Zn(2+)</name>
        <dbReference type="ChEBI" id="CHEBI:29105"/>
        <label>2</label>
        <note>catalytic</note>
    </ligand>
</feature>
<dbReference type="Pfam" id="PF00045">
    <property type="entry name" value="Hemopexin"/>
    <property type="match status" value="2"/>
</dbReference>
<feature type="binding site" evidence="28">
    <location>
        <position position="480"/>
    </location>
    <ligand>
        <name>Ca(2+)</name>
        <dbReference type="ChEBI" id="CHEBI:29108"/>
        <label>1</label>
    </ligand>
</feature>
<keyword evidence="12 28" id="KW-0862">Zinc</keyword>
<feature type="binding site" evidence="28">
    <location>
        <position position="453"/>
    </location>
    <ligand>
        <name>Zn(2+)</name>
        <dbReference type="ChEBI" id="CHEBI:29105"/>
        <label>1</label>
    </ligand>
</feature>
<comment type="similarity">
    <text evidence="3">Belongs to the uroporphyrinogen-III synthase family.</text>
</comment>
<keyword evidence="6" id="KW-0964">Secreted</keyword>
<dbReference type="GeneTree" id="ENSGT00940000159140"/>
<dbReference type="Gene3D" id="2.110.10.10">
    <property type="entry name" value="Hemopexin-like domain"/>
    <property type="match status" value="2"/>
</dbReference>
<dbReference type="GO" id="GO:0006782">
    <property type="term" value="P:protoporphyrinogen IX biosynthetic process"/>
    <property type="evidence" value="ECO:0007669"/>
    <property type="project" value="UniProtKB-UniPathway"/>
</dbReference>
<dbReference type="GO" id="GO:0004852">
    <property type="term" value="F:uroporphyrinogen-III synthase activity"/>
    <property type="evidence" value="ECO:0007669"/>
    <property type="project" value="UniProtKB-EC"/>
</dbReference>
<feature type="modified residue" description="Phosphotyrosine; by PKDCC" evidence="29">
    <location>
        <position position="654"/>
    </location>
</feature>
<dbReference type="CDD" id="cd00094">
    <property type="entry name" value="HX"/>
    <property type="match status" value="1"/>
</dbReference>
<evidence type="ECO:0000313" key="32">
    <source>
        <dbReference type="Ensembl" id="ENSECRP00000014159.1"/>
    </source>
</evidence>
<feature type="domain" description="Peptidase metallopeptidase" evidence="31">
    <location>
        <begin position="385"/>
        <end position="546"/>
    </location>
</feature>
<dbReference type="Pfam" id="PF02602">
    <property type="entry name" value="HEM4"/>
    <property type="match status" value="1"/>
</dbReference>
<feature type="binding site" evidence="28">
    <location>
        <position position="482"/>
    </location>
    <ligand>
        <name>Ca(2+)</name>
        <dbReference type="ChEBI" id="CHEBI:29108"/>
        <label>3</label>
    </ligand>
</feature>
<evidence type="ECO:0000256" key="12">
    <source>
        <dbReference type="ARBA" id="ARBA00022833"/>
    </source>
</evidence>
<comment type="function">
    <text evidence="25">Catalyzes cyclization of the linear tetrapyrrole, hydroxymethylbilane, to the macrocyclic uroporphyrinogen III, the branch point for the various sub-pathways leading to the wide diversity of porphyrins. Porphyrins act as cofactors for a multitude of enzymes that perform a variety of processes within the cell such as methionine synthesis (vitamin B12) or oxygen transport (heme).</text>
</comment>
<keyword evidence="20" id="KW-0627">Porphyrin biosynthesis</keyword>
<evidence type="ECO:0000256" key="30">
    <source>
        <dbReference type="PROSITE-ProRule" id="PRU01011"/>
    </source>
</evidence>
<dbReference type="PANTHER" id="PTHR10201:SF323">
    <property type="entry name" value="MATRIX METALLOPROTEINASE-21"/>
    <property type="match status" value="1"/>
</dbReference>
<feature type="binding site" evidence="28">
    <location>
        <position position="672"/>
    </location>
    <ligand>
        <name>Ca(2+)</name>
        <dbReference type="ChEBI" id="CHEBI:29108"/>
        <label>5</label>
    </ligand>
</feature>
<feature type="active site" evidence="27">
    <location>
        <position position="502"/>
    </location>
</feature>
<feature type="binding site" evidence="28">
    <location>
        <position position="462"/>
    </location>
    <ligand>
        <name>Ca(2+)</name>
        <dbReference type="ChEBI" id="CHEBI:29108"/>
        <label>3</label>
    </ligand>
</feature>
<evidence type="ECO:0000256" key="14">
    <source>
        <dbReference type="ARBA" id="ARBA00023049"/>
    </source>
</evidence>
<dbReference type="Pfam" id="PF00413">
    <property type="entry name" value="Peptidase_M10"/>
    <property type="match status" value="1"/>
</dbReference>
<dbReference type="GO" id="GO:0030198">
    <property type="term" value="P:extracellular matrix organization"/>
    <property type="evidence" value="ECO:0007669"/>
    <property type="project" value="TreeGrafter"/>
</dbReference>
<dbReference type="InterPro" id="IPR036375">
    <property type="entry name" value="Hemopexin-like_dom_sf"/>
</dbReference>
<comment type="pathway">
    <text evidence="2">Porphyrin-containing compound metabolism; protoporphyrin-IX biosynthesis; coproporphyrinogen-III from 5-aminolevulinate: step 3/4.</text>
</comment>
<evidence type="ECO:0000256" key="29">
    <source>
        <dbReference type="PIRSR" id="PIRSR621190-4"/>
    </source>
</evidence>
<feature type="binding site" evidence="28">
    <location>
        <position position="519"/>
    </location>
    <ligand>
        <name>Zn(2+)</name>
        <dbReference type="ChEBI" id="CHEBI:29105"/>
        <label>2</label>
        <note>catalytic</note>
    </ligand>
</feature>
<feature type="repeat" description="Hemopexin" evidence="30">
    <location>
        <begin position="721"/>
        <end position="777"/>
    </location>
</feature>
<evidence type="ECO:0000256" key="25">
    <source>
        <dbReference type="ARBA" id="ARBA00060039"/>
    </source>
</evidence>
<evidence type="ECO:0000259" key="31">
    <source>
        <dbReference type="SMART" id="SM00235"/>
    </source>
</evidence>
<feature type="repeat" description="Hemopexin" evidence="30">
    <location>
        <begin position="548"/>
        <end position="607"/>
    </location>
</feature>
<feature type="binding site" evidence="28">
    <location>
        <position position="482"/>
    </location>
    <ligand>
        <name>Ca(2+)</name>
        <dbReference type="ChEBI" id="CHEBI:29108"/>
        <label>1</label>
    </ligand>
</feature>
<reference evidence="32" key="1">
    <citation type="submission" date="2021-06" db="EMBL/GenBank/DDBJ databases">
        <authorList>
            <consortium name="Wellcome Sanger Institute Data Sharing"/>
        </authorList>
    </citation>
    <scope>NUCLEOTIDE SEQUENCE [LARGE SCALE GENOMIC DNA]</scope>
</reference>
<evidence type="ECO:0000256" key="18">
    <source>
        <dbReference type="ARBA" id="ARBA00023180"/>
    </source>
</evidence>
<dbReference type="InterPro" id="IPR001818">
    <property type="entry name" value="Pept_M10_metallopeptidase"/>
</dbReference>
<dbReference type="InterPro" id="IPR024079">
    <property type="entry name" value="MetalloPept_cat_dom_sf"/>
</dbReference>
<dbReference type="PROSITE" id="PS51642">
    <property type="entry name" value="HEMOPEXIN_2"/>
    <property type="match status" value="4"/>
</dbReference>
<organism evidence="32 33">
    <name type="scientific">Erpetoichthys calabaricus</name>
    <name type="common">Rope fish</name>
    <name type="synonym">Calamoichthys calabaricus</name>
    <dbReference type="NCBI Taxonomy" id="27687"/>
    <lineage>
        <taxon>Eukaryota</taxon>
        <taxon>Metazoa</taxon>
        <taxon>Chordata</taxon>
        <taxon>Craniata</taxon>
        <taxon>Vertebrata</taxon>
        <taxon>Euteleostomi</taxon>
        <taxon>Actinopterygii</taxon>
        <taxon>Polypteriformes</taxon>
        <taxon>Polypteridae</taxon>
        <taxon>Erpetoichthys</taxon>
    </lineage>
</organism>
<feature type="binding site" evidence="28">
    <location>
        <position position="725"/>
    </location>
    <ligand>
        <name>Ca(2+)</name>
        <dbReference type="ChEBI" id="CHEBI:29108"/>
        <label>4</label>
    </ligand>
</feature>
<accession>A0A8C4SBA6</accession>
<evidence type="ECO:0000256" key="7">
    <source>
        <dbReference type="ARBA" id="ARBA00022670"/>
    </source>
</evidence>
<feature type="binding site" evidence="28">
    <location>
        <position position="479"/>
    </location>
    <ligand>
        <name>Ca(2+)</name>
        <dbReference type="ChEBI" id="CHEBI:29108"/>
        <label>3</label>
    </ligand>
</feature>
<dbReference type="InterPro" id="IPR002477">
    <property type="entry name" value="Peptidoglycan-bd-like"/>
</dbReference>
<evidence type="ECO:0000256" key="16">
    <source>
        <dbReference type="ARBA" id="ARBA00023145"/>
    </source>
</evidence>
<dbReference type="SUPFAM" id="SSF47090">
    <property type="entry name" value="PGBD-like"/>
    <property type="match status" value="1"/>
</dbReference>
<keyword evidence="16" id="KW-0865">Zymogen</keyword>
<feature type="binding site" evidence="28">
    <location>
        <position position="505"/>
    </location>
    <ligand>
        <name>Zn(2+)</name>
        <dbReference type="ChEBI" id="CHEBI:29105"/>
        <label>2</label>
        <note>catalytic</note>
    </ligand>
</feature>
<dbReference type="InterPro" id="IPR033739">
    <property type="entry name" value="M10A_MMP"/>
</dbReference>
<dbReference type="InterPro" id="IPR021190">
    <property type="entry name" value="Pept_M10A"/>
</dbReference>
<protein>
    <recommendedName>
        <fullName evidence="26">Matrix metalloproteinase-21</fullName>
        <ecNumber evidence="5">4.2.1.75</ecNumber>
    </recommendedName>
    <alternativeName>
        <fullName evidence="22">Hydroxymethylbilane hydrolyase [cyclizing]</fullName>
    </alternativeName>
    <alternativeName>
        <fullName evidence="21">Uroporphyrinogen-III cosynthase</fullName>
    </alternativeName>
    <alternativeName>
        <fullName evidence="23">Uroporphyrinogen-III synthase</fullName>
    </alternativeName>
</protein>
<dbReference type="GO" id="GO:0030574">
    <property type="term" value="P:collagen catabolic process"/>
    <property type="evidence" value="ECO:0007669"/>
    <property type="project" value="TreeGrafter"/>
</dbReference>
<evidence type="ECO:0000256" key="11">
    <source>
        <dbReference type="ARBA" id="ARBA00022801"/>
    </source>
</evidence>
<keyword evidence="8 28" id="KW-0479">Metal-binding</keyword>
<comment type="subcellular location">
    <subcellularLocation>
        <location evidence="1">Secreted</location>
    </subcellularLocation>
</comment>
<evidence type="ECO:0000256" key="6">
    <source>
        <dbReference type="ARBA" id="ARBA00022525"/>
    </source>
</evidence>
<evidence type="ECO:0000256" key="20">
    <source>
        <dbReference type="ARBA" id="ARBA00023244"/>
    </source>
</evidence>
<evidence type="ECO:0000313" key="33">
    <source>
        <dbReference type="Proteomes" id="UP000694620"/>
    </source>
</evidence>
<dbReference type="InterPro" id="IPR006026">
    <property type="entry name" value="Peptidase_Metallo"/>
</dbReference>
<dbReference type="Ensembl" id="ENSECRT00000014405.1">
    <property type="protein sequence ID" value="ENSECRP00000014159.1"/>
    <property type="gene ID" value="ENSECRG00000009446.1"/>
</dbReference>
<dbReference type="InterPro" id="IPR036365">
    <property type="entry name" value="PGBD-like_sf"/>
</dbReference>
<proteinExistence type="inferred from homology"/>
<evidence type="ECO:0000256" key="21">
    <source>
        <dbReference type="ARBA" id="ARBA00031702"/>
    </source>
</evidence>
<feature type="repeat" description="Hemopexin" evidence="30">
    <location>
        <begin position="666"/>
        <end position="714"/>
    </location>
</feature>
<dbReference type="PANTHER" id="PTHR10201">
    <property type="entry name" value="MATRIX METALLOPROTEINASE"/>
    <property type="match status" value="1"/>
</dbReference>
<dbReference type="PRINTS" id="PR00138">
    <property type="entry name" value="MATRIXIN"/>
</dbReference>
<dbReference type="FunFam" id="3.40.50.10090:FF:000003">
    <property type="entry name" value="uroporphyrinogen-III synthase"/>
    <property type="match status" value="1"/>
</dbReference>
<dbReference type="EC" id="4.2.1.75" evidence="5"/>
<feature type="binding site" evidence="28">
    <location>
        <position position="613"/>
    </location>
    <ligand>
        <name>Ca(2+)</name>
        <dbReference type="ChEBI" id="CHEBI:29108"/>
        <label>4</label>
    </ligand>
</feature>
<reference evidence="32" key="3">
    <citation type="submission" date="2025-09" db="UniProtKB">
        <authorList>
            <consortium name="Ensembl"/>
        </authorList>
    </citation>
    <scope>IDENTIFICATION</scope>
</reference>
<dbReference type="InterPro" id="IPR018487">
    <property type="entry name" value="Hemopexin-like_repeat"/>
</dbReference>
<keyword evidence="14" id="KW-0482">Metalloprotease</keyword>
<dbReference type="GO" id="GO:0004222">
    <property type="term" value="F:metalloendopeptidase activity"/>
    <property type="evidence" value="ECO:0007669"/>
    <property type="project" value="InterPro"/>
</dbReference>
<dbReference type="AlphaFoldDB" id="A0A8C4SBA6"/>
<feature type="binding site" evidence="28">
    <location>
        <position position="469"/>
    </location>
    <ligand>
        <name>Zn(2+)</name>
        <dbReference type="ChEBI" id="CHEBI:29105"/>
        <label>1</label>
    </ligand>
</feature>
<evidence type="ECO:0000256" key="9">
    <source>
        <dbReference type="ARBA" id="ARBA00022729"/>
    </source>
</evidence>
<keyword evidence="11" id="KW-0378">Hydrolase</keyword>
<evidence type="ECO:0000256" key="13">
    <source>
        <dbReference type="ARBA" id="ARBA00022837"/>
    </source>
</evidence>
<dbReference type="GO" id="GO:0008270">
    <property type="term" value="F:zinc ion binding"/>
    <property type="evidence" value="ECO:0007669"/>
    <property type="project" value="InterPro"/>
</dbReference>
<keyword evidence="10" id="KW-0677">Repeat</keyword>
<name>A0A8C4SBA6_ERPCA</name>
<keyword evidence="17" id="KW-1015">Disulfide bond</keyword>
<evidence type="ECO:0000256" key="1">
    <source>
        <dbReference type="ARBA" id="ARBA00004613"/>
    </source>
</evidence>
<dbReference type="CDD" id="cd04278">
    <property type="entry name" value="ZnMc_MMP"/>
    <property type="match status" value="1"/>
</dbReference>
<gene>
    <name evidence="32" type="primary">MMP21</name>
    <name evidence="32" type="synonym">uros</name>
</gene>
<comment type="catalytic activity">
    <reaction evidence="24">
        <text>hydroxymethylbilane = uroporphyrinogen III + H2O</text>
        <dbReference type="Rhea" id="RHEA:18965"/>
        <dbReference type="ChEBI" id="CHEBI:15377"/>
        <dbReference type="ChEBI" id="CHEBI:57308"/>
        <dbReference type="ChEBI" id="CHEBI:57845"/>
        <dbReference type="EC" id="4.2.1.75"/>
    </reaction>
</comment>
<evidence type="ECO:0000256" key="5">
    <source>
        <dbReference type="ARBA" id="ARBA00013109"/>
    </source>
</evidence>
<reference evidence="32" key="2">
    <citation type="submission" date="2025-08" db="UniProtKB">
        <authorList>
            <consortium name="Ensembl"/>
        </authorList>
    </citation>
    <scope>IDENTIFICATION</scope>
</reference>
<evidence type="ECO:0000256" key="22">
    <source>
        <dbReference type="ARBA" id="ARBA00032649"/>
    </source>
</evidence>
<keyword evidence="15" id="KW-0350">Heme biosynthesis</keyword>
<dbReference type="InterPro" id="IPR003754">
    <property type="entry name" value="4pyrrol_synth_uPrphyn_synth"/>
</dbReference>
<evidence type="ECO:0000256" key="2">
    <source>
        <dbReference type="ARBA" id="ARBA00004772"/>
    </source>
</evidence>
<dbReference type="SMART" id="SM00235">
    <property type="entry name" value="ZnMc"/>
    <property type="match status" value="1"/>
</dbReference>
<feature type="binding site" evidence="28">
    <location>
        <position position="475"/>
    </location>
    <ligand>
        <name>Ca(2+)</name>
        <dbReference type="ChEBI" id="CHEBI:29108"/>
        <label>2</label>
    </ligand>
</feature>
<evidence type="ECO:0000256" key="19">
    <source>
        <dbReference type="ARBA" id="ARBA00023239"/>
    </source>
</evidence>
<dbReference type="InterPro" id="IPR000585">
    <property type="entry name" value="Hemopexin-like_dom"/>
</dbReference>
<feature type="binding site" evidence="28">
    <location>
        <position position="461"/>
    </location>
    <ligand>
        <name>Ca(2+)</name>
        <dbReference type="ChEBI" id="CHEBI:29108"/>
        <label>3</label>
    </ligand>
</feature>
<evidence type="ECO:0000256" key="17">
    <source>
        <dbReference type="ARBA" id="ARBA00023157"/>
    </source>
</evidence>
<evidence type="ECO:0000256" key="24">
    <source>
        <dbReference type="ARBA" id="ARBA00048617"/>
    </source>
</evidence>
<comment type="cofactor">
    <cofactor evidence="28">
        <name>Zn(2+)</name>
        <dbReference type="ChEBI" id="CHEBI:29105"/>
    </cofactor>
    <text evidence="28">Binds 2 Zn(2+) ions per subunit.</text>
</comment>
<evidence type="ECO:0000256" key="28">
    <source>
        <dbReference type="PIRSR" id="PIRSR621190-2"/>
    </source>
</evidence>
<dbReference type="Gene3D" id="3.40.390.10">
    <property type="entry name" value="Collagenase (Catalytic Domain)"/>
    <property type="match status" value="1"/>
</dbReference>
<dbReference type="GO" id="GO:0007368">
    <property type="term" value="P:determination of left/right symmetry"/>
    <property type="evidence" value="ECO:0007669"/>
    <property type="project" value="UniProtKB-ARBA"/>
</dbReference>
<dbReference type="SUPFAM" id="SSF50923">
    <property type="entry name" value="Hemopexin-like domain"/>
    <property type="match status" value="1"/>
</dbReference>
<feature type="binding site" evidence="28">
    <location>
        <position position="501"/>
    </location>
    <ligand>
        <name>Zn(2+)</name>
        <dbReference type="ChEBI" id="CHEBI:29105"/>
        <label>2</label>
        <note>catalytic</note>
    </ligand>
</feature>
<dbReference type="FunFam" id="2.110.10.10:FF:000012">
    <property type="entry name" value="Matrix metallopeptidase 21"/>
    <property type="match status" value="1"/>
</dbReference>
<keyword evidence="7" id="KW-0645">Protease</keyword>
<feature type="repeat" description="Hemopexin" evidence="30">
    <location>
        <begin position="609"/>
        <end position="665"/>
    </location>
</feature>
<dbReference type="FunFam" id="2.110.10.10:FF:000015">
    <property type="entry name" value="Matrix metallopeptidase 21"/>
    <property type="match status" value="1"/>
</dbReference>
<evidence type="ECO:0000256" key="26">
    <source>
        <dbReference type="ARBA" id="ARBA00074042"/>
    </source>
</evidence>
<dbReference type="GO" id="GO:0005576">
    <property type="term" value="C:extracellular region"/>
    <property type="evidence" value="ECO:0007669"/>
    <property type="project" value="UniProtKB-SubCell"/>
</dbReference>
<dbReference type="SUPFAM" id="SSF55486">
    <property type="entry name" value="Metalloproteases ('zincins'), catalytic domain"/>
    <property type="match status" value="1"/>
</dbReference>
<dbReference type="Gene3D" id="3.40.50.10090">
    <property type="match status" value="2"/>
</dbReference>
<comment type="similarity">
    <text evidence="4">Belongs to the peptidase M10A family.</text>
</comment>
<keyword evidence="33" id="KW-1185">Reference proteome</keyword>
<comment type="cofactor">
    <cofactor evidence="28">
        <name>Ca(2+)</name>
        <dbReference type="ChEBI" id="CHEBI:29108"/>
    </cofactor>
    <text evidence="28">Can bind about 5 Ca(2+) ions per subunit.</text>
</comment>
<evidence type="ECO:0000256" key="27">
    <source>
        <dbReference type="PIRSR" id="PIRSR621190-1"/>
    </source>
</evidence>
<feature type="binding site" evidence="28">
    <location>
        <position position="477"/>
    </location>
    <ligand>
        <name>Zn(2+)</name>
        <dbReference type="ChEBI" id="CHEBI:29105"/>
        <label>1</label>
    </ligand>
</feature>
<keyword evidence="13 28" id="KW-0106">Calcium</keyword>
<dbReference type="GO" id="GO:0031012">
    <property type="term" value="C:extracellular matrix"/>
    <property type="evidence" value="ECO:0007669"/>
    <property type="project" value="InterPro"/>
</dbReference>
<dbReference type="SUPFAM" id="SSF69618">
    <property type="entry name" value="HemD-like"/>
    <property type="match status" value="1"/>
</dbReference>
<dbReference type="SMART" id="SM00120">
    <property type="entry name" value="HX"/>
    <property type="match status" value="4"/>
</dbReference>
<dbReference type="Pfam" id="PF01471">
    <property type="entry name" value="PG_binding_1"/>
    <property type="match status" value="1"/>
</dbReference>
<keyword evidence="18" id="KW-0325">Glycoprotein</keyword>
<sequence>MKVLLLKDPKDGDSGPDPYIKELESRGHTATLIPALSFEFVSLNIFLEKLSHPEKYNGLIFTSPRAVEAVQLSLKENDFRKEWIENLKEQWNTKSIYVVGKATATLVGELGLTPQGEDTGNAETLSKYICKKKGSILLPLLFPCGSLKREVLPKALKENGIPLESVTVYQTTQHPDLQKEMKNFFSKQGIPAVIAFFSPSGVKFCLKHLQGLYPNFTDQIKQFLEKYGFTNPVKWDEKHYEQEESFIDANRAPKDILSLIQEGTFASRSSGESDAENPLQKPQYMKALKEFQKAYNLPITGVLDDATKAVMNKPRCGVPDKKADLNNTIDNTTTSITNETLDNRTAQVERQASYSAGTRQKRSLEMLLFRGRKKRSEGDTPSISGQMAFSKTVLKWRLIGEGYSSQLSIDDQRYVFRLAFRMWSEVSPLLFEEDNTSPLSMIDIRLGFGTGRHLGCAQTFDGAGREFAHAWQLGDIHFDDDEHFTAPSNDNGISLLKVAVHEIGHVLGLPHIYRTGSIMQPSYIPQNSGFEIDWLDRKSVQELYGKCAGPFNAVFDWVRKERTVYGEVVVRFNTYFFRKNWYWLYENRNNRTRYGDPIAIQVGWHGIPSDGIDAFVHVWTWRIDATYFFKGTQYWRYDSDSDQAYAEDSEGNKYPRLISEGFPGIPSPINTAFYDRRDYRVYFFKDSLVYAFDVNKNQKVNGFPQLITDAFPAVIPNDHPISNLDAAFFSYSYNSIFFFKGTYFWKVVNDRDKQLNSSLAYNSLLPRQNIGDQWFDICNVHSSVLRMK</sequence>
<evidence type="ECO:0000256" key="23">
    <source>
        <dbReference type="ARBA" id="ARBA00040167"/>
    </source>
</evidence>
<evidence type="ECO:0000256" key="10">
    <source>
        <dbReference type="ARBA" id="ARBA00022737"/>
    </source>
</evidence>
<dbReference type="InterPro" id="IPR036108">
    <property type="entry name" value="4pyrrol_syn_uPrphyn_synt_sf"/>
</dbReference>
<keyword evidence="9" id="KW-0732">Signal</keyword>
<keyword evidence="19" id="KW-0456">Lyase</keyword>
<evidence type="ECO:0000256" key="3">
    <source>
        <dbReference type="ARBA" id="ARBA00008133"/>
    </source>
</evidence>
<evidence type="ECO:0000256" key="8">
    <source>
        <dbReference type="ARBA" id="ARBA00022723"/>
    </source>
</evidence>
<dbReference type="GO" id="GO:0006508">
    <property type="term" value="P:proteolysis"/>
    <property type="evidence" value="ECO:0007669"/>
    <property type="project" value="UniProtKB-KW"/>
</dbReference>
<dbReference type="Proteomes" id="UP000694620">
    <property type="component" value="Chromosome 2"/>
</dbReference>
<feature type="binding site" evidence="28">
    <location>
        <position position="443"/>
    </location>
    <ligand>
        <name>Ca(2+)</name>
        <dbReference type="ChEBI" id="CHEBI:29108"/>
        <label>2</label>
    </ligand>
</feature>
<evidence type="ECO:0000256" key="4">
    <source>
        <dbReference type="ARBA" id="ARBA00010370"/>
    </source>
</evidence>